<keyword evidence="5" id="KW-1185">Reference proteome</keyword>
<dbReference type="InterPro" id="IPR011033">
    <property type="entry name" value="PRC_barrel-like_sf"/>
</dbReference>
<dbReference type="Gene3D" id="3.90.50.10">
    <property type="entry name" value="Photosynthetic Reaction Center, subunit H, domain 2"/>
    <property type="match status" value="1"/>
</dbReference>
<feature type="region of interest" description="Disordered" evidence="1">
    <location>
        <begin position="107"/>
        <end position="166"/>
    </location>
</feature>
<feature type="domain" description="DUF2382" evidence="3">
    <location>
        <begin position="150"/>
        <end position="261"/>
    </location>
</feature>
<feature type="compositionally biased region" description="Polar residues" evidence="1">
    <location>
        <begin position="107"/>
        <end position="122"/>
    </location>
</feature>
<feature type="compositionally biased region" description="Basic and acidic residues" evidence="1">
    <location>
        <begin position="149"/>
        <end position="166"/>
    </location>
</feature>
<dbReference type="Proteomes" id="UP001180845">
    <property type="component" value="Unassembled WGS sequence"/>
</dbReference>
<feature type="compositionally biased region" description="Low complexity" evidence="1">
    <location>
        <begin position="131"/>
        <end position="144"/>
    </location>
</feature>
<reference evidence="4" key="1">
    <citation type="submission" date="2023-07" db="EMBL/GenBank/DDBJ databases">
        <title>Sequencing the genomes of 1000 actinobacteria strains.</title>
        <authorList>
            <person name="Klenk H.-P."/>
        </authorList>
    </citation>
    <scope>NUCLEOTIDE SEQUENCE</scope>
    <source>
        <strain evidence="4">DSM 45977</strain>
    </source>
</reference>
<comment type="caution">
    <text evidence="4">The sequence shown here is derived from an EMBL/GenBank/DDBJ whole genome shotgun (WGS) entry which is preliminary data.</text>
</comment>
<dbReference type="InterPro" id="IPR014747">
    <property type="entry name" value="Bac_photo_RC_H_C"/>
</dbReference>
<protein>
    <submittedName>
        <fullName evidence="4">Uncharacterized protein (TIGR02271 family)</fullName>
    </submittedName>
</protein>
<evidence type="ECO:0000256" key="1">
    <source>
        <dbReference type="SAM" id="MobiDB-lite"/>
    </source>
</evidence>
<sequence length="274" mass="30767">MKDVRQAQDLIGSDVYDRDGGKVGRIGNVYMDDDTRQPEWVTVRTGMFGTKESFVPLSRASATDSGINVDVTRDQVKDAPRIEAEQGHLSEQEGQELYSYYQIQPTSTGRHASGEEATSQQEGGRHERAETTGQRRSSQQSGTSAEPESMTRSEEHLRVGKENVESGRVRLRKYVTTEQESVTVPVSHEEVRVEREPISESEQQRMSGGEIGESEDEVVLHAEQPVVGKESVPVERAKLNTEEVTEEQTVSDEVQREQFDVDEQNAQRRREQGS</sequence>
<evidence type="ECO:0000313" key="5">
    <source>
        <dbReference type="Proteomes" id="UP001180845"/>
    </source>
</evidence>
<feature type="region of interest" description="Disordered" evidence="1">
    <location>
        <begin position="178"/>
        <end position="274"/>
    </location>
</feature>
<dbReference type="Pfam" id="PF09557">
    <property type="entry name" value="DUF2382"/>
    <property type="match status" value="1"/>
</dbReference>
<dbReference type="InterPro" id="IPR052967">
    <property type="entry name" value="Stress_Response_Assoc"/>
</dbReference>
<dbReference type="GO" id="GO:0019684">
    <property type="term" value="P:photosynthesis, light reaction"/>
    <property type="evidence" value="ECO:0007669"/>
    <property type="project" value="InterPro"/>
</dbReference>
<evidence type="ECO:0000313" key="4">
    <source>
        <dbReference type="EMBL" id="MDR7301456.1"/>
    </source>
</evidence>
<dbReference type="EMBL" id="JAVDXW010000001">
    <property type="protein sequence ID" value="MDR7301456.1"/>
    <property type="molecule type" value="Genomic_DNA"/>
</dbReference>
<dbReference type="AlphaFoldDB" id="A0AAE3ZCZ7"/>
<feature type="domain" description="PRC-barrel" evidence="2">
    <location>
        <begin position="4"/>
        <end position="75"/>
    </location>
</feature>
<dbReference type="PANTHER" id="PTHR38463">
    <property type="entry name" value="STRESS RESPONSE PROTEIN YSNF"/>
    <property type="match status" value="1"/>
</dbReference>
<dbReference type="PANTHER" id="PTHR38463:SF1">
    <property type="entry name" value="STRESS RESPONSE PROTEIN YSNF"/>
    <property type="match status" value="1"/>
</dbReference>
<feature type="compositionally biased region" description="Basic and acidic residues" evidence="1">
    <location>
        <begin position="232"/>
        <end position="241"/>
    </location>
</feature>
<organism evidence="4 5">
    <name type="scientific">Haloactinomyces albus</name>
    <dbReference type="NCBI Taxonomy" id="1352928"/>
    <lineage>
        <taxon>Bacteria</taxon>
        <taxon>Bacillati</taxon>
        <taxon>Actinomycetota</taxon>
        <taxon>Actinomycetes</taxon>
        <taxon>Actinopolysporales</taxon>
        <taxon>Actinopolysporaceae</taxon>
        <taxon>Haloactinomyces</taxon>
    </lineage>
</organism>
<evidence type="ECO:0000259" key="3">
    <source>
        <dbReference type="Pfam" id="PF09557"/>
    </source>
</evidence>
<dbReference type="SUPFAM" id="SSF50346">
    <property type="entry name" value="PRC-barrel domain"/>
    <property type="match status" value="1"/>
</dbReference>
<name>A0AAE3ZCZ7_9ACTN</name>
<dbReference type="Pfam" id="PF05239">
    <property type="entry name" value="PRC"/>
    <property type="match status" value="1"/>
</dbReference>
<feature type="compositionally biased region" description="Basic and acidic residues" evidence="1">
    <location>
        <begin position="187"/>
        <end position="198"/>
    </location>
</feature>
<dbReference type="GO" id="GO:0030077">
    <property type="term" value="C:plasma membrane light-harvesting complex"/>
    <property type="evidence" value="ECO:0007669"/>
    <property type="project" value="InterPro"/>
</dbReference>
<dbReference type="InterPro" id="IPR019060">
    <property type="entry name" value="DUF2382"/>
</dbReference>
<feature type="compositionally biased region" description="Basic and acidic residues" evidence="1">
    <location>
        <begin position="253"/>
        <end position="274"/>
    </location>
</feature>
<proteinExistence type="predicted"/>
<dbReference type="RefSeq" id="WP_310271977.1">
    <property type="nucleotide sequence ID" value="NZ_JAVDXW010000001.1"/>
</dbReference>
<dbReference type="InterPro" id="IPR027275">
    <property type="entry name" value="PRC-brl_dom"/>
</dbReference>
<evidence type="ECO:0000259" key="2">
    <source>
        <dbReference type="Pfam" id="PF05239"/>
    </source>
</evidence>
<gene>
    <name evidence="4" type="ORF">JOF55_001637</name>
</gene>
<accession>A0AAE3ZCZ7</accession>